<name>A0A2M7UUA9_9BACT</name>
<dbReference type="EMBL" id="PFOZ01000035">
    <property type="protein sequence ID" value="PIZ87147.1"/>
    <property type="molecule type" value="Genomic_DNA"/>
</dbReference>
<protein>
    <submittedName>
        <fullName evidence="1">Uncharacterized protein</fullName>
    </submittedName>
</protein>
<evidence type="ECO:0000313" key="2">
    <source>
        <dbReference type="Proteomes" id="UP000229166"/>
    </source>
</evidence>
<proteinExistence type="predicted"/>
<comment type="caution">
    <text evidence="1">The sequence shown here is derived from an EMBL/GenBank/DDBJ whole genome shotgun (WGS) entry which is preliminary data.</text>
</comment>
<gene>
    <name evidence="1" type="ORF">COX92_01830</name>
</gene>
<sequence>MENFTSNGVDRVFSLRENEIIHVDRLWIVSVIGYLKNKYKWSKRTSFSFPVALSQSESLLKEDSSKNHSRI</sequence>
<evidence type="ECO:0000313" key="1">
    <source>
        <dbReference type="EMBL" id="PIZ87147.1"/>
    </source>
</evidence>
<accession>A0A2M7UUA9</accession>
<dbReference type="AlphaFoldDB" id="A0A2M7UUA9"/>
<reference evidence="2" key="1">
    <citation type="submission" date="2017-09" db="EMBL/GenBank/DDBJ databases">
        <title>Depth-based differentiation of microbial function through sediment-hosted aquifers and enrichment of novel symbionts in the deep terrestrial subsurface.</title>
        <authorList>
            <person name="Probst A.J."/>
            <person name="Ladd B."/>
            <person name="Jarett J.K."/>
            <person name="Geller-Mcgrath D.E."/>
            <person name="Sieber C.M.K."/>
            <person name="Emerson J.B."/>
            <person name="Anantharaman K."/>
            <person name="Thomas B.C."/>
            <person name="Malmstrom R."/>
            <person name="Stieglmeier M."/>
            <person name="Klingl A."/>
            <person name="Woyke T."/>
            <person name="Ryan C.M."/>
            <person name="Banfield J.F."/>
        </authorList>
    </citation>
    <scope>NUCLEOTIDE SEQUENCE [LARGE SCALE GENOMIC DNA]</scope>
</reference>
<organism evidence="1 2">
    <name type="scientific">Candidatus Nealsonbacteria bacterium CG_4_10_14_0_2_um_filter_40_15</name>
    <dbReference type="NCBI Taxonomy" id="1974682"/>
    <lineage>
        <taxon>Bacteria</taxon>
        <taxon>Candidatus Nealsoniibacteriota</taxon>
    </lineage>
</organism>
<dbReference type="Proteomes" id="UP000229166">
    <property type="component" value="Unassembled WGS sequence"/>
</dbReference>